<sequence>MLRTHRLFFIRITKYLFICLFTYSICCIPMIQSTDVAATDVTPSRMLFHGPGSKKMVALTFDDGPDHDYTLQILDILKEYHVPATFFIVGRLAKRYPSVLNRIISEGHVIGNHSWDHPDFTELTPAEINHQLRRTNRMVFKLTGKQLRFFRPPFGAIDRKIERQIVNKGYSIIYWNVDTKDWSGRSAKRILSVVKRSLKPGSIILFHSAGGHRHLKGTILSLPKIIRLMREKGYEMVTIDRLFDLPAYQSTTKQ</sequence>
<evidence type="ECO:0000259" key="1">
    <source>
        <dbReference type="PROSITE" id="PS51677"/>
    </source>
</evidence>
<accession>A0A1M4TRZ2</accession>
<dbReference type="InterPro" id="IPR050248">
    <property type="entry name" value="Polysacc_deacetylase_ArnD"/>
</dbReference>
<name>A0A1M4TRZ2_9BACL</name>
<feature type="domain" description="NodB homology" evidence="1">
    <location>
        <begin position="55"/>
        <end position="237"/>
    </location>
</feature>
<dbReference type="GO" id="GO:0005975">
    <property type="term" value="P:carbohydrate metabolic process"/>
    <property type="evidence" value="ECO:0007669"/>
    <property type="project" value="InterPro"/>
</dbReference>
<dbReference type="PROSITE" id="PS51677">
    <property type="entry name" value="NODB"/>
    <property type="match status" value="1"/>
</dbReference>
<evidence type="ECO:0000313" key="2">
    <source>
        <dbReference type="EMBL" id="SHE47176.1"/>
    </source>
</evidence>
<dbReference type="GO" id="GO:0016810">
    <property type="term" value="F:hydrolase activity, acting on carbon-nitrogen (but not peptide) bonds"/>
    <property type="evidence" value="ECO:0007669"/>
    <property type="project" value="InterPro"/>
</dbReference>
<evidence type="ECO:0000313" key="3">
    <source>
        <dbReference type="Proteomes" id="UP000184476"/>
    </source>
</evidence>
<dbReference type="CDD" id="cd10917">
    <property type="entry name" value="CE4_NodB_like_6s_7s"/>
    <property type="match status" value="1"/>
</dbReference>
<dbReference type="InterPro" id="IPR011330">
    <property type="entry name" value="Glyco_hydro/deAcase_b/a-brl"/>
</dbReference>
<dbReference type="Proteomes" id="UP000184476">
    <property type="component" value="Unassembled WGS sequence"/>
</dbReference>
<dbReference type="STRING" id="112248.SAMN05444392_101607"/>
<organism evidence="2 3">
    <name type="scientific">Seinonella peptonophila</name>
    <dbReference type="NCBI Taxonomy" id="112248"/>
    <lineage>
        <taxon>Bacteria</taxon>
        <taxon>Bacillati</taxon>
        <taxon>Bacillota</taxon>
        <taxon>Bacilli</taxon>
        <taxon>Bacillales</taxon>
        <taxon>Thermoactinomycetaceae</taxon>
        <taxon>Seinonella</taxon>
    </lineage>
</organism>
<dbReference type="EMBL" id="FQVL01000001">
    <property type="protein sequence ID" value="SHE47176.1"/>
    <property type="molecule type" value="Genomic_DNA"/>
</dbReference>
<dbReference type="SUPFAM" id="SSF88713">
    <property type="entry name" value="Glycoside hydrolase/deacetylase"/>
    <property type="match status" value="1"/>
</dbReference>
<dbReference type="InterPro" id="IPR002509">
    <property type="entry name" value="NODB_dom"/>
</dbReference>
<dbReference type="AlphaFoldDB" id="A0A1M4TRZ2"/>
<proteinExistence type="predicted"/>
<dbReference type="Gene3D" id="3.20.20.370">
    <property type="entry name" value="Glycoside hydrolase/deacetylase"/>
    <property type="match status" value="1"/>
</dbReference>
<dbReference type="Pfam" id="PF01522">
    <property type="entry name" value="Polysacc_deac_1"/>
    <property type="match status" value="1"/>
</dbReference>
<protein>
    <submittedName>
        <fullName evidence="2">Peptidoglycan/xylan/chitin deacetylase, PgdA/CDA1 family</fullName>
    </submittedName>
</protein>
<reference evidence="2 3" key="1">
    <citation type="submission" date="2016-11" db="EMBL/GenBank/DDBJ databases">
        <authorList>
            <person name="Jaros S."/>
            <person name="Januszkiewicz K."/>
            <person name="Wedrychowicz H."/>
        </authorList>
    </citation>
    <scope>NUCLEOTIDE SEQUENCE [LARGE SCALE GENOMIC DNA]</scope>
    <source>
        <strain evidence="2 3">DSM 44666</strain>
    </source>
</reference>
<dbReference type="PANTHER" id="PTHR10587">
    <property type="entry name" value="GLYCOSYL TRANSFERASE-RELATED"/>
    <property type="match status" value="1"/>
</dbReference>
<keyword evidence="3" id="KW-1185">Reference proteome</keyword>
<gene>
    <name evidence="2" type="ORF">SAMN05444392_101607</name>
</gene>